<keyword evidence="4 6" id="KW-0472">Membrane</keyword>
<dbReference type="PANTHER" id="PTHR43341">
    <property type="entry name" value="AMINO ACID PERMEASE"/>
    <property type="match status" value="1"/>
</dbReference>
<feature type="transmembrane region" description="Helical" evidence="6">
    <location>
        <begin position="409"/>
        <end position="435"/>
    </location>
</feature>
<comment type="subcellular location">
    <subcellularLocation>
        <location evidence="1">Membrane</location>
        <topology evidence="1">Multi-pass membrane protein</topology>
    </subcellularLocation>
</comment>
<feature type="transmembrane region" description="Helical" evidence="6">
    <location>
        <begin position="237"/>
        <end position="255"/>
    </location>
</feature>
<dbReference type="PANTHER" id="PTHR43341:SF6">
    <property type="entry name" value="AMINO ACID TRANSPORTER (EUROFUNG)"/>
    <property type="match status" value="1"/>
</dbReference>
<feature type="transmembrane region" description="Helical" evidence="6">
    <location>
        <begin position="189"/>
        <end position="206"/>
    </location>
</feature>
<sequence>MGIFGDEKHENHNGQEKVHASPDGDVDIGLVSENADLLQRRLGNRQIQLIAIGGSIGTALFVSIGYGLERGGPGSLFVAYTIQSCFLGMINNGMAEVGTLHPVSGGFVRMAGHFVDDAFGFMAGWNFFFYEALLIPFEITALNLVLSYWSDNIPVAAVCAACIVTYAALNFLAVKAYGEAEFWLSGGKVILIFMLFSFTFVTMVGGNPQGDAYGFRNWEDGAFAEYRTTGLLGRFEGFLAALWSAAFTVVGPEYIAMVAAEAKRPRIYIKNAFKTVYWRFGIFFILGSLCVGIVVSHENQTLVAIVGGALPSGTAAASPYVIAMKELGVNGLPHLVNALLCTSIYSAGNTYTYCATRTLYGLALEGRAPKVLTKCTKSGVPYLCFAIVICFPFLSFLQVSSSSAIVLTWLVNLITAGGIIDYIVMGVTYICFYHACKAQGVDRKTFPYTGWLQPWCAYLGTAWMTMIVFCFGYASFAPWSTDGFFSNYTMLLIAPVTFTFWKVLKKTKFVKPLEADLVWERPVVDAYEESFLSPPIGFWAEMGQLVGIGRNKFKDRRQSSVVSTNAR</sequence>
<feature type="domain" description="Amino acid permease/ SLC12A" evidence="7">
    <location>
        <begin position="47"/>
        <end position="510"/>
    </location>
</feature>
<dbReference type="Gene3D" id="1.20.1740.10">
    <property type="entry name" value="Amino acid/polyamine transporter I"/>
    <property type="match status" value="1"/>
</dbReference>
<feature type="transmembrane region" description="Helical" evidence="6">
    <location>
        <begin position="301"/>
        <end position="322"/>
    </location>
</feature>
<keyword evidence="9" id="KW-1185">Reference proteome</keyword>
<organism evidence="8 9">
    <name type="scientific">Lithohypha guttulata</name>
    <dbReference type="NCBI Taxonomy" id="1690604"/>
    <lineage>
        <taxon>Eukaryota</taxon>
        <taxon>Fungi</taxon>
        <taxon>Dikarya</taxon>
        <taxon>Ascomycota</taxon>
        <taxon>Pezizomycotina</taxon>
        <taxon>Eurotiomycetes</taxon>
        <taxon>Chaetothyriomycetidae</taxon>
        <taxon>Chaetothyriales</taxon>
        <taxon>Trichomeriaceae</taxon>
        <taxon>Lithohypha</taxon>
    </lineage>
</organism>
<evidence type="ECO:0000313" key="8">
    <source>
        <dbReference type="EMBL" id="KAK5097708.1"/>
    </source>
</evidence>
<dbReference type="Proteomes" id="UP001345013">
    <property type="component" value="Unassembled WGS sequence"/>
</dbReference>
<feature type="transmembrane region" description="Helical" evidence="6">
    <location>
        <begin position="485"/>
        <end position="504"/>
    </location>
</feature>
<feature type="region of interest" description="Disordered" evidence="5">
    <location>
        <begin position="1"/>
        <end position="25"/>
    </location>
</feature>
<comment type="caution">
    <text evidence="8">The sequence shown here is derived from an EMBL/GenBank/DDBJ whole genome shotgun (WGS) entry which is preliminary data.</text>
</comment>
<feature type="transmembrane region" description="Helical" evidence="6">
    <location>
        <begin position="49"/>
        <end position="68"/>
    </location>
</feature>
<accession>A0ABR0KJT8</accession>
<evidence type="ECO:0000256" key="2">
    <source>
        <dbReference type="ARBA" id="ARBA00022692"/>
    </source>
</evidence>
<evidence type="ECO:0000313" key="9">
    <source>
        <dbReference type="Proteomes" id="UP001345013"/>
    </source>
</evidence>
<gene>
    <name evidence="8" type="ORF">LTR24_002175</name>
</gene>
<keyword evidence="3 6" id="KW-1133">Transmembrane helix</keyword>
<protein>
    <recommendedName>
        <fullName evidence="7">Amino acid permease/ SLC12A domain-containing protein</fullName>
    </recommendedName>
</protein>
<dbReference type="EMBL" id="JAVRRG010000017">
    <property type="protein sequence ID" value="KAK5097708.1"/>
    <property type="molecule type" value="Genomic_DNA"/>
</dbReference>
<dbReference type="Pfam" id="PF00324">
    <property type="entry name" value="AA_permease"/>
    <property type="match status" value="1"/>
</dbReference>
<evidence type="ECO:0000256" key="6">
    <source>
        <dbReference type="SAM" id="Phobius"/>
    </source>
</evidence>
<evidence type="ECO:0000256" key="4">
    <source>
        <dbReference type="ARBA" id="ARBA00023136"/>
    </source>
</evidence>
<feature type="transmembrane region" description="Helical" evidence="6">
    <location>
        <begin position="379"/>
        <end position="397"/>
    </location>
</feature>
<name>A0ABR0KJT8_9EURO</name>
<keyword evidence="2 6" id="KW-0812">Transmembrane</keyword>
<evidence type="ECO:0000259" key="7">
    <source>
        <dbReference type="Pfam" id="PF00324"/>
    </source>
</evidence>
<evidence type="ECO:0000256" key="3">
    <source>
        <dbReference type="ARBA" id="ARBA00022989"/>
    </source>
</evidence>
<evidence type="ECO:0000256" key="1">
    <source>
        <dbReference type="ARBA" id="ARBA00004141"/>
    </source>
</evidence>
<feature type="transmembrane region" description="Helical" evidence="6">
    <location>
        <begin position="455"/>
        <end position="479"/>
    </location>
</feature>
<dbReference type="InterPro" id="IPR004841">
    <property type="entry name" value="AA-permease/SLC12A_dom"/>
</dbReference>
<feature type="transmembrane region" description="Helical" evidence="6">
    <location>
        <begin position="276"/>
        <end position="295"/>
    </location>
</feature>
<proteinExistence type="predicted"/>
<dbReference type="InterPro" id="IPR050524">
    <property type="entry name" value="APC_YAT"/>
</dbReference>
<feature type="compositionally biased region" description="Basic and acidic residues" evidence="5">
    <location>
        <begin position="1"/>
        <end position="22"/>
    </location>
</feature>
<evidence type="ECO:0000256" key="5">
    <source>
        <dbReference type="SAM" id="MobiDB-lite"/>
    </source>
</evidence>
<dbReference type="PIRSF" id="PIRSF006060">
    <property type="entry name" value="AA_transporter"/>
    <property type="match status" value="1"/>
</dbReference>
<feature type="transmembrane region" description="Helical" evidence="6">
    <location>
        <begin position="74"/>
        <end position="90"/>
    </location>
</feature>
<feature type="transmembrane region" description="Helical" evidence="6">
    <location>
        <begin position="127"/>
        <end position="149"/>
    </location>
</feature>
<reference evidence="8 9" key="1">
    <citation type="submission" date="2023-08" db="EMBL/GenBank/DDBJ databases">
        <title>Black Yeasts Isolated from many extreme environments.</title>
        <authorList>
            <person name="Coleine C."/>
            <person name="Stajich J.E."/>
            <person name="Selbmann L."/>
        </authorList>
    </citation>
    <scope>NUCLEOTIDE SEQUENCE [LARGE SCALE GENOMIC DNA]</scope>
    <source>
        <strain evidence="8 9">CCFEE 5885</strain>
    </source>
</reference>
<feature type="transmembrane region" description="Helical" evidence="6">
    <location>
        <begin position="155"/>
        <end position="177"/>
    </location>
</feature>